<proteinExistence type="predicted"/>
<protein>
    <submittedName>
        <fullName evidence="1">Uncharacterized protein</fullName>
    </submittedName>
</protein>
<dbReference type="Proteomes" id="UP000799441">
    <property type="component" value="Unassembled WGS sequence"/>
</dbReference>
<evidence type="ECO:0000313" key="1">
    <source>
        <dbReference type="EMBL" id="KAF2721396.1"/>
    </source>
</evidence>
<dbReference type="EMBL" id="MU003791">
    <property type="protein sequence ID" value="KAF2721396.1"/>
    <property type="molecule type" value="Genomic_DNA"/>
</dbReference>
<sequence>MYECFVACIFFGTQFGGSEAARVASFYASTASIFGKEWYKSLLNFMTPSSQGLALLRHDLRRLECLLHPKINFYCTFEKEKIDFTKFARIPWLSSVVKKIDNLVVPKVSRLLPNILPC</sequence>
<keyword evidence="2" id="KW-1185">Reference proteome</keyword>
<dbReference type="AlphaFoldDB" id="A0A9P4UQD4"/>
<name>A0A9P4UQD4_9PEZI</name>
<evidence type="ECO:0000313" key="2">
    <source>
        <dbReference type="Proteomes" id="UP000799441"/>
    </source>
</evidence>
<reference evidence="1" key="1">
    <citation type="journal article" date="2020" name="Stud. Mycol.">
        <title>101 Dothideomycetes genomes: a test case for predicting lifestyles and emergence of pathogens.</title>
        <authorList>
            <person name="Haridas S."/>
            <person name="Albert R."/>
            <person name="Binder M."/>
            <person name="Bloem J."/>
            <person name="Labutti K."/>
            <person name="Salamov A."/>
            <person name="Andreopoulos B."/>
            <person name="Baker S."/>
            <person name="Barry K."/>
            <person name="Bills G."/>
            <person name="Bluhm B."/>
            <person name="Cannon C."/>
            <person name="Castanera R."/>
            <person name="Culley D."/>
            <person name="Daum C."/>
            <person name="Ezra D."/>
            <person name="Gonzalez J."/>
            <person name="Henrissat B."/>
            <person name="Kuo A."/>
            <person name="Liang C."/>
            <person name="Lipzen A."/>
            <person name="Lutzoni F."/>
            <person name="Magnuson J."/>
            <person name="Mondo S."/>
            <person name="Nolan M."/>
            <person name="Ohm R."/>
            <person name="Pangilinan J."/>
            <person name="Park H.-J."/>
            <person name="Ramirez L."/>
            <person name="Alfaro M."/>
            <person name="Sun H."/>
            <person name="Tritt A."/>
            <person name="Yoshinaga Y."/>
            <person name="Zwiers L.-H."/>
            <person name="Turgeon B."/>
            <person name="Goodwin S."/>
            <person name="Spatafora J."/>
            <person name="Crous P."/>
            <person name="Grigoriev I."/>
        </authorList>
    </citation>
    <scope>NUCLEOTIDE SEQUENCE</scope>
    <source>
        <strain evidence="1">CBS 116435</strain>
    </source>
</reference>
<comment type="caution">
    <text evidence="1">The sequence shown here is derived from an EMBL/GenBank/DDBJ whole genome shotgun (WGS) entry which is preliminary data.</text>
</comment>
<accession>A0A9P4UQD4</accession>
<gene>
    <name evidence="1" type="ORF">K431DRAFT_284992</name>
</gene>
<organism evidence="1 2">
    <name type="scientific">Polychaeton citri CBS 116435</name>
    <dbReference type="NCBI Taxonomy" id="1314669"/>
    <lineage>
        <taxon>Eukaryota</taxon>
        <taxon>Fungi</taxon>
        <taxon>Dikarya</taxon>
        <taxon>Ascomycota</taxon>
        <taxon>Pezizomycotina</taxon>
        <taxon>Dothideomycetes</taxon>
        <taxon>Dothideomycetidae</taxon>
        <taxon>Capnodiales</taxon>
        <taxon>Capnodiaceae</taxon>
        <taxon>Polychaeton</taxon>
    </lineage>
</organism>